<dbReference type="Pfam" id="PF00144">
    <property type="entry name" value="Beta-lactamase"/>
    <property type="match status" value="1"/>
</dbReference>
<gene>
    <name evidence="2" type="ORF">GCM10007895_13720</name>
</gene>
<dbReference type="PANTHER" id="PTHR43283">
    <property type="entry name" value="BETA-LACTAMASE-RELATED"/>
    <property type="match status" value="1"/>
</dbReference>
<reference evidence="2" key="1">
    <citation type="journal article" date="2014" name="Int. J. Syst. Evol. Microbiol.">
        <title>Complete genome sequence of Corynebacterium casei LMG S-19264T (=DSM 44701T), isolated from a smear-ripened cheese.</title>
        <authorList>
            <consortium name="US DOE Joint Genome Institute (JGI-PGF)"/>
            <person name="Walter F."/>
            <person name="Albersmeier A."/>
            <person name="Kalinowski J."/>
            <person name="Ruckert C."/>
        </authorList>
    </citation>
    <scope>NUCLEOTIDE SEQUENCE</scope>
    <source>
        <strain evidence="2">NBRC 101628</strain>
    </source>
</reference>
<dbReference type="InterPro" id="IPR001466">
    <property type="entry name" value="Beta-lactam-related"/>
</dbReference>
<dbReference type="InterPro" id="IPR050789">
    <property type="entry name" value="Diverse_Enzym_Activities"/>
</dbReference>
<sequence>MSKHQKTTSELQLERTPLAEFKTGFSNDQVANYRANYNLPTLLAGGDESVWFSMRASEVLDTAVLPRRAPYMPLAESINPNIGQIKAQTKNFGNISLDDFLAKPESYAAGFIVVHKGDVVFEKYPGMNPTDNHIWMSTAKPWTSLAVDILIDEGKINTQKTVKDYIPDFANTEWADVKIIDVLDMTPGMNSEENDETRADPDSIAIRSFLAEFNMPYQGQHETLPDVLKDARSMRPAGTKFEYGSPTTQMLVLLVESVSNQPFSEFIDQHVWSKVGAEGPLMFHLSPGGVAIAHGVISSQLRDLARFGMLYTPSWKKTATAQVVSDEVVERIRSGVRSKQFYLDGYDGATFVSRLNDDSMISNSRQWDAVWPDGDFWKSGIQTQGLYVSPDKDLVIAFYSTNVPDDSLHRFLRPIATSETFSQ</sequence>
<keyword evidence="3" id="KW-1185">Reference proteome</keyword>
<evidence type="ECO:0000313" key="3">
    <source>
        <dbReference type="Proteomes" id="UP001161422"/>
    </source>
</evidence>
<accession>A0AA37RV77</accession>
<dbReference type="PANTHER" id="PTHR43283:SF7">
    <property type="entry name" value="BETA-LACTAMASE-RELATED DOMAIN-CONTAINING PROTEIN"/>
    <property type="match status" value="1"/>
</dbReference>
<dbReference type="Gene3D" id="3.40.710.10">
    <property type="entry name" value="DD-peptidase/beta-lactamase superfamily"/>
    <property type="match status" value="1"/>
</dbReference>
<dbReference type="Proteomes" id="UP001161422">
    <property type="component" value="Unassembled WGS sequence"/>
</dbReference>
<proteinExistence type="predicted"/>
<name>A0AA37RV77_9GAMM</name>
<feature type="domain" description="Beta-lactamase-related" evidence="1">
    <location>
        <begin position="108"/>
        <end position="406"/>
    </location>
</feature>
<reference evidence="2" key="2">
    <citation type="submission" date="2023-01" db="EMBL/GenBank/DDBJ databases">
        <title>Draft genome sequence of Paraferrimonas sedimenticola strain NBRC 101628.</title>
        <authorList>
            <person name="Sun Q."/>
            <person name="Mori K."/>
        </authorList>
    </citation>
    <scope>NUCLEOTIDE SEQUENCE</scope>
    <source>
        <strain evidence="2">NBRC 101628</strain>
    </source>
</reference>
<dbReference type="RefSeq" id="WP_095506932.1">
    <property type="nucleotide sequence ID" value="NZ_BSNC01000004.1"/>
</dbReference>
<dbReference type="SUPFAM" id="SSF56601">
    <property type="entry name" value="beta-lactamase/transpeptidase-like"/>
    <property type="match status" value="1"/>
</dbReference>
<dbReference type="AlphaFoldDB" id="A0AA37RV77"/>
<dbReference type="InterPro" id="IPR012338">
    <property type="entry name" value="Beta-lactam/transpept-like"/>
</dbReference>
<evidence type="ECO:0000259" key="1">
    <source>
        <dbReference type="Pfam" id="PF00144"/>
    </source>
</evidence>
<protein>
    <recommendedName>
        <fullName evidence="1">Beta-lactamase-related domain-containing protein</fullName>
    </recommendedName>
</protein>
<organism evidence="2 3">
    <name type="scientific">Paraferrimonas sedimenticola</name>
    <dbReference type="NCBI Taxonomy" id="375674"/>
    <lineage>
        <taxon>Bacteria</taxon>
        <taxon>Pseudomonadati</taxon>
        <taxon>Pseudomonadota</taxon>
        <taxon>Gammaproteobacteria</taxon>
        <taxon>Alteromonadales</taxon>
        <taxon>Ferrimonadaceae</taxon>
        <taxon>Paraferrimonas</taxon>
    </lineage>
</organism>
<evidence type="ECO:0000313" key="2">
    <source>
        <dbReference type="EMBL" id="GLP96066.1"/>
    </source>
</evidence>
<dbReference type="EMBL" id="BSNC01000004">
    <property type="protein sequence ID" value="GLP96066.1"/>
    <property type="molecule type" value="Genomic_DNA"/>
</dbReference>
<comment type="caution">
    <text evidence="2">The sequence shown here is derived from an EMBL/GenBank/DDBJ whole genome shotgun (WGS) entry which is preliminary data.</text>
</comment>